<reference evidence="12" key="1">
    <citation type="submission" date="2022-06" db="EMBL/GenBank/DDBJ databases">
        <title>Ornithinimicrobium HY1793.</title>
        <authorList>
            <person name="Huang Y."/>
        </authorList>
    </citation>
    <scope>NUCLEOTIDE SEQUENCE</scope>
    <source>
        <strain evidence="12">HY1793</strain>
    </source>
</reference>
<dbReference type="InterPro" id="IPR024079">
    <property type="entry name" value="MetalloPept_cat_dom_sf"/>
</dbReference>
<keyword evidence="7 12" id="KW-0482">Metalloprotease</keyword>
<dbReference type="GO" id="GO:0008237">
    <property type="term" value="F:metallopeptidase activity"/>
    <property type="evidence" value="ECO:0007669"/>
    <property type="project" value="UniProtKB-KW"/>
</dbReference>
<feature type="domain" description="Peptidase M43 pregnancy-associated plasma-A" evidence="11">
    <location>
        <begin position="158"/>
        <end position="302"/>
    </location>
</feature>
<keyword evidence="13" id="KW-1185">Reference proteome</keyword>
<accession>A0ABY4YRN2</accession>
<dbReference type="Pfam" id="PF05572">
    <property type="entry name" value="Peptidase_M43"/>
    <property type="match status" value="1"/>
</dbReference>
<dbReference type="PANTHER" id="PTHR47466:SF1">
    <property type="entry name" value="METALLOPROTEASE MEP1 (AFU_ORTHOLOGUE AFUA_1G07730)-RELATED"/>
    <property type="match status" value="1"/>
</dbReference>
<keyword evidence="3" id="KW-0479">Metal-binding</keyword>
<keyword evidence="4" id="KW-0732">Signal</keyword>
<dbReference type="Gene3D" id="3.40.390.10">
    <property type="entry name" value="Collagenase (Catalytic Domain)"/>
    <property type="match status" value="1"/>
</dbReference>
<evidence type="ECO:0000256" key="3">
    <source>
        <dbReference type="ARBA" id="ARBA00022723"/>
    </source>
</evidence>
<name>A0ABY4YRN2_9MICO</name>
<evidence type="ECO:0000313" key="12">
    <source>
        <dbReference type="EMBL" id="USQ79236.1"/>
    </source>
</evidence>
<evidence type="ECO:0000256" key="5">
    <source>
        <dbReference type="ARBA" id="ARBA00022801"/>
    </source>
</evidence>
<keyword evidence="6" id="KW-0862">Zinc</keyword>
<evidence type="ECO:0000256" key="10">
    <source>
        <dbReference type="SAM" id="MobiDB-lite"/>
    </source>
</evidence>
<evidence type="ECO:0000256" key="4">
    <source>
        <dbReference type="ARBA" id="ARBA00022729"/>
    </source>
</evidence>
<comment type="similarity">
    <text evidence="1">Belongs to the peptidase M43B family.</text>
</comment>
<protein>
    <submittedName>
        <fullName evidence="12">M43 family zinc metalloprotease</fullName>
    </submittedName>
</protein>
<evidence type="ECO:0000259" key="11">
    <source>
        <dbReference type="Pfam" id="PF05572"/>
    </source>
</evidence>
<sequence length="512" mass="55121">MPTKQKDDEPTTPTTRTCATDRVHERLLRECPGYAERRALSEDQAWRADRTGGAAGRTGCTTIPVVVHVVHRTNAENISDAQVASQIEILTADFRKQNADVSTLPGAFAGLSGDARVTFELASTDPDGNPTDGITRTRTSVNGFTDDDAVKSAGSGGADAWPADQFLNVWVCRLAGGLLGYAQFPGGPAATDGVVITHTSCGNTGTAAPPFNLGRTATHEVGHWLNLRHIWGDDGTGCNGTDFVDDTPNQGGANVGKPAFPHVSCDNGPNGDLFMNYMDYVDDDTMVMFTNGQVTRMQATLDGMRSSIGTSGPCDGGGTIKFVDDPIVTLKFNDDPGSLKFRDDPSTLKFRDDPGSLKFRDDPVTLKFSDDPGTLKFRDDPITLKFRDDPGSLKFSDDPVKHPVLDKPPPQDVVKPPVADLPIPGPGPVVQPAPFVLSTGHHSRAWEGSYEGAYQQTIAHYQAQLQEHEQMLNDYAAAEQAGQLTEQERGEADQLYAEYEQLSAELAQLQEG</sequence>
<dbReference type="RefSeq" id="WP_252592157.1">
    <property type="nucleotide sequence ID" value="NZ_CP099489.1"/>
</dbReference>
<keyword evidence="2" id="KW-0645">Protease</keyword>
<evidence type="ECO:0000256" key="1">
    <source>
        <dbReference type="ARBA" id="ARBA00008721"/>
    </source>
</evidence>
<keyword evidence="8" id="KW-1015">Disulfide bond</keyword>
<evidence type="ECO:0000256" key="6">
    <source>
        <dbReference type="ARBA" id="ARBA00022833"/>
    </source>
</evidence>
<dbReference type="Proteomes" id="UP001056455">
    <property type="component" value="Chromosome"/>
</dbReference>
<feature type="region of interest" description="Disordered" evidence="10">
    <location>
        <begin position="388"/>
        <end position="412"/>
    </location>
</feature>
<evidence type="ECO:0000256" key="8">
    <source>
        <dbReference type="ARBA" id="ARBA00023157"/>
    </source>
</evidence>
<dbReference type="EMBL" id="CP099489">
    <property type="protein sequence ID" value="USQ79236.1"/>
    <property type="molecule type" value="Genomic_DNA"/>
</dbReference>
<dbReference type="SUPFAM" id="SSF55486">
    <property type="entry name" value="Metalloproteases ('zincins'), catalytic domain"/>
    <property type="match status" value="1"/>
</dbReference>
<feature type="compositionally biased region" description="Basic and acidic residues" evidence="10">
    <location>
        <begin position="388"/>
        <end position="405"/>
    </location>
</feature>
<gene>
    <name evidence="12" type="ORF">NF556_16695</name>
</gene>
<feature type="coiled-coil region" evidence="9">
    <location>
        <begin position="458"/>
        <end position="512"/>
    </location>
</feature>
<dbReference type="PANTHER" id="PTHR47466">
    <property type="match status" value="1"/>
</dbReference>
<evidence type="ECO:0000313" key="13">
    <source>
        <dbReference type="Proteomes" id="UP001056455"/>
    </source>
</evidence>
<organism evidence="12 13">
    <name type="scientific">Ornithinimicrobium faecis</name>
    <dbReference type="NCBI Taxonomy" id="2934158"/>
    <lineage>
        <taxon>Bacteria</taxon>
        <taxon>Bacillati</taxon>
        <taxon>Actinomycetota</taxon>
        <taxon>Actinomycetes</taxon>
        <taxon>Micrococcales</taxon>
        <taxon>Ornithinimicrobiaceae</taxon>
        <taxon>Ornithinimicrobium</taxon>
    </lineage>
</organism>
<keyword evidence="5" id="KW-0378">Hydrolase</keyword>
<proteinExistence type="inferred from homology"/>
<evidence type="ECO:0000256" key="2">
    <source>
        <dbReference type="ARBA" id="ARBA00022670"/>
    </source>
</evidence>
<dbReference type="InterPro" id="IPR008754">
    <property type="entry name" value="Peptidase_M43"/>
</dbReference>
<keyword evidence="9" id="KW-0175">Coiled coil</keyword>
<evidence type="ECO:0000256" key="9">
    <source>
        <dbReference type="SAM" id="Coils"/>
    </source>
</evidence>
<evidence type="ECO:0000256" key="7">
    <source>
        <dbReference type="ARBA" id="ARBA00023049"/>
    </source>
</evidence>
<dbReference type="CDD" id="cd04275">
    <property type="entry name" value="ZnMc_pappalysin_like"/>
    <property type="match status" value="1"/>
</dbReference>